<dbReference type="RefSeq" id="WP_260993962.1">
    <property type="nucleotide sequence ID" value="NZ_JAODWD010000003.1"/>
</dbReference>
<name>A0ABT2MFS1_9MYCO</name>
<evidence type="ECO:0000313" key="1">
    <source>
        <dbReference type="EMBL" id="MCT7659955.1"/>
    </source>
</evidence>
<sequence>MTISGDLERARHLAFRADEDAAKDLLLSLVPRIEQEDRDDLLMEVYAQLGEIYLVRTAYDGVEECMRRIRDCLAIYSAILAGLMPEAAEQVTMSDAEVRHMVCRYTRRAQFLETGLAAAHGDHEAAEAALLRLTDDTAAFPDLSEEHRYLIVHAQILCAIALCDDDLHVRSVPLWERVIDAIQRVRSDSESDDYLLVTGATCYGRFCVETGRLSEAEPWLRRAGARAQVRGWDLATSRTQLERATAAWTAGDRPQAQTLVHEAYPAIAEHARAHDVSRCWLYFGLIAISVGALDDADERLSHAERHWREISKPLHIHRILLQRSWVDIFRGDFAAAVERVAQARELLDSWPRHSWLQYARLDDHLGNIWRADALADPDRAATKLEQAAELKVPAALAVDSVRHTIADADARMRWATYVSAPILAGAFAVAWEWGNTELVSELVEYHSARGSFSTEPHAQPADWSATATAAVPVDTADDYALVAAGPPLEGGGALTRLGPLPPLRMDPTAPPIISRYRTLAFERYGRDVTADESPWSTWP</sequence>
<proteinExistence type="predicted"/>
<dbReference type="SUPFAM" id="SSF48452">
    <property type="entry name" value="TPR-like"/>
    <property type="match status" value="1"/>
</dbReference>
<reference evidence="2" key="1">
    <citation type="submission" date="2023-07" db="EMBL/GenBank/DDBJ databases">
        <authorList>
            <person name="Deng Y."/>
            <person name="Zhang Y.-Q."/>
        </authorList>
    </citation>
    <scope>NUCLEOTIDE SEQUENCE [LARGE SCALE GENOMIC DNA]</scope>
    <source>
        <strain evidence="2">CPCC 205710</strain>
    </source>
</reference>
<protein>
    <submittedName>
        <fullName evidence="1">Uncharacterized protein</fullName>
    </submittedName>
</protein>
<accession>A0ABT2MFS1</accession>
<dbReference type="InterPro" id="IPR011990">
    <property type="entry name" value="TPR-like_helical_dom_sf"/>
</dbReference>
<dbReference type="Gene3D" id="1.25.40.10">
    <property type="entry name" value="Tetratricopeptide repeat domain"/>
    <property type="match status" value="1"/>
</dbReference>
<comment type="caution">
    <text evidence="1">The sequence shown here is derived from an EMBL/GenBank/DDBJ whole genome shotgun (WGS) entry which is preliminary data.</text>
</comment>
<dbReference type="Proteomes" id="UP001206639">
    <property type="component" value="Unassembled WGS sequence"/>
</dbReference>
<keyword evidence="2" id="KW-1185">Reference proteome</keyword>
<gene>
    <name evidence="1" type="ORF">N4S67_16175</name>
</gene>
<organism evidence="1 2">
    <name type="scientific">Mycobacterium deserti</name>
    <dbReference type="NCBI Taxonomy" id="2978347"/>
    <lineage>
        <taxon>Bacteria</taxon>
        <taxon>Bacillati</taxon>
        <taxon>Actinomycetota</taxon>
        <taxon>Actinomycetes</taxon>
        <taxon>Mycobacteriales</taxon>
        <taxon>Mycobacteriaceae</taxon>
        <taxon>Mycobacterium</taxon>
    </lineage>
</organism>
<evidence type="ECO:0000313" key="2">
    <source>
        <dbReference type="Proteomes" id="UP001206639"/>
    </source>
</evidence>
<dbReference type="EMBL" id="JAODWD010000003">
    <property type="protein sequence ID" value="MCT7659955.1"/>
    <property type="molecule type" value="Genomic_DNA"/>
</dbReference>